<gene>
    <name evidence="1" type="ORF">BJ138DRAFT_1182255</name>
</gene>
<organism evidence="1 2">
    <name type="scientific">Hygrophoropsis aurantiaca</name>
    <dbReference type="NCBI Taxonomy" id="72124"/>
    <lineage>
        <taxon>Eukaryota</taxon>
        <taxon>Fungi</taxon>
        <taxon>Dikarya</taxon>
        <taxon>Basidiomycota</taxon>
        <taxon>Agaricomycotina</taxon>
        <taxon>Agaricomycetes</taxon>
        <taxon>Agaricomycetidae</taxon>
        <taxon>Boletales</taxon>
        <taxon>Coniophorineae</taxon>
        <taxon>Hygrophoropsidaceae</taxon>
        <taxon>Hygrophoropsis</taxon>
    </lineage>
</organism>
<sequence>MSARQAFVPQRAASRADYKTPDPSPSNVHANAQASDDLQLNVKQAFGNAKDKAHVPQSAFSALLGRGKNRNSTSNTGPTGVNENSSTNSDETNIHQHPRLTGTRENLRTFKLDGIIRPDMAPIIEDSDIAVSRLQSSSGKSMNSFSFPRQQQNPRISSPGLTNRSFKVPGSGSMLSVSGMQEGHAHISTHGAVSGFMTASRVSVSTPNANGPEISVMAPIPSYADGLVNSSSPVLCPGSGTGAGQETTIRRDQSFSPTVANSMAFQGDPRARSGRSLERINEDSEAELQAEHRHEYQRHDDPLSFYHTNGHDEDNMNPPQPQSQMQSQTHAPTLRRAKRVHPMHESDRYGGEVQEDDSIEINYGVPYKRYRVDDGLRGRERETEFDEIERQNRLLPSANEHQQAEPRHVQRREHSEPVSRGYLFQGLGSKFADMGEMDPAEAEAIRKRWENCTHEEWMKGADEIAADIQGLFKMVKDHMASKMSLYASLSQKIATHKDAVQAKTEKLKEMKQSIAGDLMSMTANRALR</sequence>
<proteinExistence type="predicted"/>
<protein>
    <submittedName>
        <fullName evidence="1">Uncharacterized protein</fullName>
    </submittedName>
</protein>
<evidence type="ECO:0000313" key="2">
    <source>
        <dbReference type="Proteomes" id="UP000790377"/>
    </source>
</evidence>
<comment type="caution">
    <text evidence="1">The sequence shown here is derived from an EMBL/GenBank/DDBJ whole genome shotgun (WGS) entry which is preliminary data.</text>
</comment>
<evidence type="ECO:0000313" key="1">
    <source>
        <dbReference type="EMBL" id="KAH7907696.1"/>
    </source>
</evidence>
<dbReference type="Proteomes" id="UP000790377">
    <property type="component" value="Unassembled WGS sequence"/>
</dbReference>
<name>A0ACB8A380_9AGAM</name>
<keyword evidence="2" id="KW-1185">Reference proteome</keyword>
<accession>A0ACB8A380</accession>
<dbReference type="EMBL" id="MU267880">
    <property type="protein sequence ID" value="KAH7907696.1"/>
    <property type="molecule type" value="Genomic_DNA"/>
</dbReference>
<reference evidence="1" key="1">
    <citation type="journal article" date="2021" name="New Phytol.">
        <title>Evolutionary innovations through gain and loss of genes in the ectomycorrhizal Boletales.</title>
        <authorList>
            <person name="Wu G."/>
            <person name="Miyauchi S."/>
            <person name="Morin E."/>
            <person name="Kuo A."/>
            <person name="Drula E."/>
            <person name="Varga T."/>
            <person name="Kohler A."/>
            <person name="Feng B."/>
            <person name="Cao Y."/>
            <person name="Lipzen A."/>
            <person name="Daum C."/>
            <person name="Hundley H."/>
            <person name="Pangilinan J."/>
            <person name="Johnson J."/>
            <person name="Barry K."/>
            <person name="LaButti K."/>
            <person name="Ng V."/>
            <person name="Ahrendt S."/>
            <person name="Min B."/>
            <person name="Choi I.G."/>
            <person name="Park H."/>
            <person name="Plett J.M."/>
            <person name="Magnuson J."/>
            <person name="Spatafora J.W."/>
            <person name="Nagy L.G."/>
            <person name="Henrissat B."/>
            <person name="Grigoriev I.V."/>
            <person name="Yang Z.L."/>
            <person name="Xu J."/>
            <person name="Martin F.M."/>
        </authorList>
    </citation>
    <scope>NUCLEOTIDE SEQUENCE</scope>
    <source>
        <strain evidence="1">ATCC 28755</strain>
    </source>
</reference>